<feature type="compositionally biased region" description="Polar residues" evidence="1">
    <location>
        <begin position="1"/>
        <end position="12"/>
    </location>
</feature>
<dbReference type="RefSeq" id="XP_033654926.1">
    <property type="nucleotide sequence ID" value="XM_033794437.1"/>
</dbReference>
<accession>A0A6A6JLK6</accession>
<dbReference type="EMBL" id="ML986490">
    <property type="protein sequence ID" value="KAF2277387.1"/>
    <property type="molecule type" value="Genomic_DNA"/>
</dbReference>
<sequence>MSHNMTSHSPQPVHTPDPASPFHILDAQWGIIHQYLYNLPQSGAQSASRDWLNGINRNVLLTALAKKRAEIENLWTEANQAESSSLRHSKIEINFPNYEAGTPPFTPPPSVSTMSPPSPAITLPHDRYTGSTGVGYASAEHVDRLSPLSPTFGPRRFDLFSGTVSRRRSLPPSSSRAFSNSSSADNRKGTDERKSLLKDWERRILWEAAWKEIERNLDRYVDRFAGTGDGKETVRRNNEDIWEELVDLKVEAELLEGRIRSARVTMRDQQ</sequence>
<keyword evidence="3" id="KW-1185">Reference proteome</keyword>
<evidence type="ECO:0000313" key="2">
    <source>
        <dbReference type="EMBL" id="KAF2277387.1"/>
    </source>
</evidence>
<dbReference type="GeneID" id="54547612"/>
<organism evidence="2 3">
    <name type="scientific">Westerdykella ornata</name>
    <dbReference type="NCBI Taxonomy" id="318751"/>
    <lineage>
        <taxon>Eukaryota</taxon>
        <taxon>Fungi</taxon>
        <taxon>Dikarya</taxon>
        <taxon>Ascomycota</taxon>
        <taxon>Pezizomycotina</taxon>
        <taxon>Dothideomycetes</taxon>
        <taxon>Pleosporomycetidae</taxon>
        <taxon>Pleosporales</taxon>
        <taxon>Sporormiaceae</taxon>
        <taxon>Westerdykella</taxon>
    </lineage>
</organism>
<gene>
    <name evidence="2" type="ORF">EI97DRAFT_289738</name>
</gene>
<proteinExistence type="predicted"/>
<reference evidence="2" key="1">
    <citation type="journal article" date="2020" name="Stud. Mycol.">
        <title>101 Dothideomycetes genomes: a test case for predicting lifestyles and emergence of pathogens.</title>
        <authorList>
            <person name="Haridas S."/>
            <person name="Albert R."/>
            <person name="Binder M."/>
            <person name="Bloem J."/>
            <person name="Labutti K."/>
            <person name="Salamov A."/>
            <person name="Andreopoulos B."/>
            <person name="Baker S."/>
            <person name="Barry K."/>
            <person name="Bills G."/>
            <person name="Bluhm B."/>
            <person name="Cannon C."/>
            <person name="Castanera R."/>
            <person name="Culley D."/>
            <person name="Daum C."/>
            <person name="Ezra D."/>
            <person name="Gonzalez J."/>
            <person name="Henrissat B."/>
            <person name="Kuo A."/>
            <person name="Liang C."/>
            <person name="Lipzen A."/>
            <person name="Lutzoni F."/>
            <person name="Magnuson J."/>
            <person name="Mondo S."/>
            <person name="Nolan M."/>
            <person name="Ohm R."/>
            <person name="Pangilinan J."/>
            <person name="Park H.-J."/>
            <person name="Ramirez L."/>
            <person name="Alfaro M."/>
            <person name="Sun H."/>
            <person name="Tritt A."/>
            <person name="Yoshinaga Y."/>
            <person name="Zwiers L.-H."/>
            <person name="Turgeon B."/>
            <person name="Goodwin S."/>
            <person name="Spatafora J."/>
            <person name="Crous P."/>
            <person name="Grigoriev I."/>
        </authorList>
    </citation>
    <scope>NUCLEOTIDE SEQUENCE</scope>
    <source>
        <strain evidence="2">CBS 379.55</strain>
    </source>
</reference>
<name>A0A6A6JLK6_WESOR</name>
<dbReference type="Proteomes" id="UP000800097">
    <property type="component" value="Unassembled WGS sequence"/>
</dbReference>
<feature type="compositionally biased region" description="Low complexity" evidence="1">
    <location>
        <begin position="170"/>
        <end position="184"/>
    </location>
</feature>
<evidence type="ECO:0000313" key="3">
    <source>
        <dbReference type="Proteomes" id="UP000800097"/>
    </source>
</evidence>
<protein>
    <submittedName>
        <fullName evidence="2">Uncharacterized protein</fullName>
    </submittedName>
</protein>
<evidence type="ECO:0000256" key="1">
    <source>
        <dbReference type="SAM" id="MobiDB-lite"/>
    </source>
</evidence>
<dbReference type="AlphaFoldDB" id="A0A6A6JLK6"/>
<feature type="region of interest" description="Disordered" evidence="1">
    <location>
        <begin position="1"/>
        <end position="20"/>
    </location>
</feature>
<feature type="region of interest" description="Disordered" evidence="1">
    <location>
        <begin position="163"/>
        <end position="192"/>
    </location>
</feature>
<dbReference type="OrthoDB" id="3764847at2759"/>